<reference evidence="3 4" key="1">
    <citation type="submission" date="2019-12" db="EMBL/GenBank/DDBJ databases">
        <title>Auraticoccus cholistani sp. nov., an actinomycete isolated from soil of Cholistan desert.</title>
        <authorList>
            <person name="Cheema M.T."/>
        </authorList>
    </citation>
    <scope>NUCLEOTIDE SEQUENCE [LARGE SCALE GENOMIC DNA]</scope>
    <source>
        <strain evidence="3 4">F435</strain>
    </source>
</reference>
<evidence type="ECO:0008006" key="5">
    <source>
        <dbReference type="Google" id="ProtNLM"/>
    </source>
</evidence>
<feature type="transmembrane region" description="Helical" evidence="2">
    <location>
        <begin position="39"/>
        <end position="59"/>
    </location>
</feature>
<accession>A0A6A9V1G3</accession>
<keyword evidence="2" id="KW-0472">Membrane</keyword>
<keyword evidence="2" id="KW-1133">Transmembrane helix</keyword>
<organism evidence="3 4">
    <name type="scientific">Auraticoccus cholistanensis</name>
    <dbReference type="NCBI Taxonomy" id="2656650"/>
    <lineage>
        <taxon>Bacteria</taxon>
        <taxon>Bacillati</taxon>
        <taxon>Actinomycetota</taxon>
        <taxon>Actinomycetes</taxon>
        <taxon>Propionibacteriales</taxon>
        <taxon>Propionibacteriaceae</taxon>
        <taxon>Auraticoccus</taxon>
    </lineage>
</organism>
<dbReference type="RefSeq" id="WP_156611103.1">
    <property type="nucleotide sequence ID" value="NZ_WPCU01000010.1"/>
</dbReference>
<feature type="compositionally biased region" description="Low complexity" evidence="1">
    <location>
        <begin position="117"/>
        <end position="154"/>
    </location>
</feature>
<evidence type="ECO:0000256" key="2">
    <source>
        <dbReference type="SAM" id="Phobius"/>
    </source>
</evidence>
<feature type="transmembrane region" description="Helical" evidence="2">
    <location>
        <begin position="79"/>
        <end position="99"/>
    </location>
</feature>
<keyword evidence="2" id="KW-0812">Transmembrane</keyword>
<dbReference type="Proteomes" id="UP000435304">
    <property type="component" value="Unassembled WGS sequence"/>
</dbReference>
<evidence type="ECO:0000313" key="4">
    <source>
        <dbReference type="Proteomes" id="UP000435304"/>
    </source>
</evidence>
<feature type="transmembrane region" description="Helical" evidence="2">
    <location>
        <begin position="6"/>
        <end position="27"/>
    </location>
</feature>
<gene>
    <name evidence="3" type="ORF">GC722_13590</name>
</gene>
<comment type="caution">
    <text evidence="3">The sequence shown here is derived from an EMBL/GenBank/DDBJ whole genome shotgun (WGS) entry which is preliminary data.</text>
</comment>
<evidence type="ECO:0000256" key="1">
    <source>
        <dbReference type="SAM" id="MobiDB-lite"/>
    </source>
</evidence>
<evidence type="ECO:0000313" key="3">
    <source>
        <dbReference type="EMBL" id="MVA77050.1"/>
    </source>
</evidence>
<feature type="region of interest" description="Disordered" evidence="1">
    <location>
        <begin position="107"/>
        <end position="161"/>
    </location>
</feature>
<sequence>MNADTALLPLCVALSLVGLLLTVVFWRSRRASRGRILQGLAWTLLPVALYLTGLLRMVWDAVVALISWASRVVFSPAVWTGFTLLALAVVLFVVGSLLVRRSHLRSGTGERPVAGRSTPAVAAGGAPAAPAGRGRSSATAQKPAAAGQPAAKGQPAEDDDMAEIEALLRKRGIE</sequence>
<keyword evidence="4" id="KW-1185">Reference proteome</keyword>
<protein>
    <recommendedName>
        <fullName evidence="5">Cellulose synthase</fullName>
    </recommendedName>
</protein>
<dbReference type="EMBL" id="WPCU01000010">
    <property type="protein sequence ID" value="MVA77050.1"/>
    <property type="molecule type" value="Genomic_DNA"/>
</dbReference>
<dbReference type="AlphaFoldDB" id="A0A6A9V1G3"/>
<proteinExistence type="predicted"/>
<name>A0A6A9V1G3_9ACTN</name>